<dbReference type="OrthoDB" id="9987373at2759"/>
<keyword evidence="5" id="KW-1185">Reference proteome</keyword>
<feature type="domain" description="ZP" evidence="3">
    <location>
        <begin position="1"/>
        <end position="125"/>
    </location>
</feature>
<evidence type="ECO:0000256" key="2">
    <source>
        <dbReference type="ARBA" id="ARBA00023157"/>
    </source>
</evidence>
<sequence length="125" mass="14121">MVLYQDGTFTDPLPSKVTVNTNEVLNVGVFLMDAKEEDDFRKLKINNCWASPTNSSLDPIQFDLIQNGCAESEIVKIMENGESSQARFTSEVFGFAGFENVFLFCDISVCFQDCTKVDSIIFFRF</sequence>
<dbReference type="InterPro" id="IPR042235">
    <property type="entry name" value="ZP-C_dom"/>
</dbReference>
<dbReference type="Gene3D" id="2.60.40.4100">
    <property type="entry name" value="Zona pellucida, ZP-C domain"/>
    <property type="match status" value="1"/>
</dbReference>
<organism evidence="4">
    <name type="scientific">Oikopleura dioica</name>
    <name type="common">Tunicate</name>
    <dbReference type="NCBI Taxonomy" id="34765"/>
    <lineage>
        <taxon>Eukaryota</taxon>
        <taxon>Metazoa</taxon>
        <taxon>Chordata</taxon>
        <taxon>Tunicata</taxon>
        <taxon>Appendicularia</taxon>
        <taxon>Copelata</taxon>
        <taxon>Oikopleuridae</taxon>
        <taxon>Oikopleura</taxon>
    </lineage>
</organism>
<proteinExistence type="predicted"/>
<keyword evidence="1" id="KW-0732">Signal</keyword>
<dbReference type="InterPro" id="IPR001507">
    <property type="entry name" value="ZP_dom"/>
</dbReference>
<protein>
    <recommendedName>
        <fullName evidence="3">ZP domain-containing protein</fullName>
    </recommendedName>
</protein>
<keyword evidence="2" id="KW-1015">Disulfide bond</keyword>
<name>E4XM51_OIKDI</name>
<dbReference type="InParanoid" id="E4XM51"/>
<evidence type="ECO:0000256" key="1">
    <source>
        <dbReference type="ARBA" id="ARBA00022729"/>
    </source>
</evidence>
<evidence type="ECO:0000259" key="3">
    <source>
        <dbReference type="PROSITE" id="PS51034"/>
    </source>
</evidence>
<dbReference type="EMBL" id="FN653074">
    <property type="protein sequence ID" value="CBY11058.1"/>
    <property type="molecule type" value="Genomic_DNA"/>
</dbReference>
<gene>
    <name evidence="4" type="ORF">GSOID_T00014799001</name>
</gene>
<accession>E4XM51</accession>
<dbReference type="Pfam" id="PF00100">
    <property type="entry name" value="Zona_pellucida"/>
    <property type="match status" value="1"/>
</dbReference>
<dbReference type="PANTHER" id="PTHR14002:SF20">
    <property type="entry name" value="ZONA PELLUCIDA-LIKE DOMAIN-CONTAINING PROTEIN 1"/>
    <property type="match status" value="1"/>
</dbReference>
<dbReference type="InterPro" id="IPR055355">
    <property type="entry name" value="ZP-C"/>
</dbReference>
<reference evidence="4" key="1">
    <citation type="journal article" date="2010" name="Science">
        <title>Plasticity of animal genome architecture unmasked by rapid evolution of a pelagic tunicate.</title>
        <authorList>
            <person name="Denoeud F."/>
            <person name="Henriet S."/>
            <person name="Mungpakdee S."/>
            <person name="Aury J.M."/>
            <person name="Da Silva C."/>
            <person name="Brinkmann H."/>
            <person name="Mikhaleva J."/>
            <person name="Olsen L.C."/>
            <person name="Jubin C."/>
            <person name="Canestro C."/>
            <person name="Bouquet J.M."/>
            <person name="Danks G."/>
            <person name="Poulain J."/>
            <person name="Campsteijn C."/>
            <person name="Adamski M."/>
            <person name="Cross I."/>
            <person name="Yadetie F."/>
            <person name="Muffato M."/>
            <person name="Louis A."/>
            <person name="Butcher S."/>
            <person name="Tsagkogeorga G."/>
            <person name="Konrad A."/>
            <person name="Singh S."/>
            <person name="Jensen M.F."/>
            <person name="Cong E.H."/>
            <person name="Eikeseth-Otteraa H."/>
            <person name="Noel B."/>
            <person name="Anthouard V."/>
            <person name="Porcel B.M."/>
            <person name="Kachouri-Lafond R."/>
            <person name="Nishino A."/>
            <person name="Ugolini M."/>
            <person name="Chourrout P."/>
            <person name="Nishida H."/>
            <person name="Aasland R."/>
            <person name="Huzurbazar S."/>
            <person name="Westhof E."/>
            <person name="Delsuc F."/>
            <person name="Lehrach H."/>
            <person name="Reinhardt R."/>
            <person name="Weissenbach J."/>
            <person name="Roy S.W."/>
            <person name="Artiguenave F."/>
            <person name="Postlethwait J.H."/>
            <person name="Manak J.R."/>
            <person name="Thompson E.M."/>
            <person name="Jaillon O."/>
            <person name="Du Pasquier L."/>
            <person name="Boudinot P."/>
            <person name="Liberles D.A."/>
            <person name="Volff J.N."/>
            <person name="Philippe H."/>
            <person name="Lenhard B."/>
            <person name="Roest Crollius H."/>
            <person name="Wincker P."/>
            <person name="Chourrout D."/>
        </authorList>
    </citation>
    <scope>NUCLEOTIDE SEQUENCE [LARGE SCALE GENOMIC DNA]</scope>
</reference>
<evidence type="ECO:0000313" key="5">
    <source>
        <dbReference type="Proteomes" id="UP000001307"/>
    </source>
</evidence>
<dbReference type="PANTHER" id="PTHR14002">
    <property type="entry name" value="ENDOGLIN/TGF-BETA RECEPTOR TYPE III"/>
    <property type="match status" value="1"/>
</dbReference>
<dbReference type="AlphaFoldDB" id="E4XM51"/>
<evidence type="ECO:0000313" key="4">
    <source>
        <dbReference type="EMBL" id="CBY11058.1"/>
    </source>
</evidence>
<dbReference type="PROSITE" id="PS51034">
    <property type="entry name" value="ZP_2"/>
    <property type="match status" value="1"/>
</dbReference>
<dbReference type="Proteomes" id="UP000001307">
    <property type="component" value="Unassembled WGS sequence"/>
</dbReference>